<keyword evidence="3" id="KW-1185">Reference proteome</keyword>
<organism evidence="2 3">
    <name type="scientific">Rufibacter quisquiliarum</name>
    <dbReference type="NCBI Taxonomy" id="1549639"/>
    <lineage>
        <taxon>Bacteria</taxon>
        <taxon>Pseudomonadati</taxon>
        <taxon>Bacteroidota</taxon>
        <taxon>Cytophagia</taxon>
        <taxon>Cytophagales</taxon>
        <taxon>Hymenobacteraceae</taxon>
        <taxon>Rufibacter</taxon>
    </lineage>
</organism>
<feature type="signal peptide" evidence="1">
    <location>
        <begin position="1"/>
        <end position="22"/>
    </location>
</feature>
<gene>
    <name evidence="2" type="ORF">FHS90_004659</name>
</gene>
<proteinExistence type="predicted"/>
<accession>A0A839GPJ5</accession>
<dbReference type="AlphaFoldDB" id="A0A839GPJ5"/>
<protein>
    <submittedName>
        <fullName evidence="2">Molybdopterin converting factor small subunit</fullName>
    </submittedName>
</protein>
<feature type="chain" id="PRO_5032308816" evidence="1">
    <location>
        <begin position="23"/>
        <end position="163"/>
    </location>
</feature>
<name>A0A839GPJ5_9BACT</name>
<evidence type="ECO:0000313" key="2">
    <source>
        <dbReference type="EMBL" id="MBA9079913.1"/>
    </source>
</evidence>
<dbReference type="RefSeq" id="WP_182514622.1">
    <property type="nucleotide sequence ID" value="NZ_JACJIQ010000045.1"/>
</dbReference>
<sequence>MKKILLLFFALLNFATCRGQSAYVILKDKETITDLITIYKVLPESSTTTELSEAELDLVKKASIEYIKDFNTAISEEFRKRGERKKYAKMYQIENLSNYKIQYVPYLNGKGEKEIWINGFCNDFDKDWRRELIHVFDGGNCYFTIRLNLTTGERLGIGTNGYA</sequence>
<comment type="caution">
    <text evidence="2">The sequence shown here is derived from an EMBL/GenBank/DDBJ whole genome shotgun (WGS) entry which is preliminary data.</text>
</comment>
<evidence type="ECO:0000313" key="3">
    <source>
        <dbReference type="Proteomes" id="UP000563094"/>
    </source>
</evidence>
<evidence type="ECO:0000256" key="1">
    <source>
        <dbReference type="SAM" id="SignalP"/>
    </source>
</evidence>
<dbReference type="EMBL" id="JACJIQ010000045">
    <property type="protein sequence ID" value="MBA9079913.1"/>
    <property type="molecule type" value="Genomic_DNA"/>
</dbReference>
<reference evidence="2 3" key="1">
    <citation type="submission" date="2020-08" db="EMBL/GenBank/DDBJ databases">
        <title>Genomic Encyclopedia of Type Strains, Phase IV (KMG-IV): sequencing the most valuable type-strain genomes for metagenomic binning, comparative biology and taxonomic classification.</title>
        <authorList>
            <person name="Goeker M."/>
        </authorList>
    </citation>
    <scope>NUCLEOTIDE SEQUENCE [LARGE SCALE GENOMIC DNA]</scope>
    <source>
        <strain evidence="2 3">DSM 29854</strain>
    </source>
</reference>
<dbReference type="Proteomes" id="UP000563094">
    <property type="component" value="Unassembled WGS sequence"/>
</dbReference>
<keyword evidence="1" id="KW-0732">Signal</keyword>